<feature type="transmembrane region" description="Helical" evidence="6">
    <location>
        <begin position="730"/>
        <end position="753"/>
    </location>
</feature>
<dbReference type="InterPro" id="IPR038766">
    <property type="entry name" value="Membrane_comp_ABC_pdt"/>
</dbReference>
<dbReference type="Proteomes" id="UP001243757">
    <property type="component" value="Unassembled WGS sequence"/>
</dbReference>
<gene>
    <name evidence="9" type="ORF">QO033_11575</name>
</gene>
<feature type="transmembrane region" description="Helical" evidence="6">
    <location>
        <begin position="675"/>
        <end position="701"/>
    </location>
</feature>
<comment type="subcellular location">
    <subcellularLocation>
        <location evidence="1">Cell membrane</location>
        <topology evidence="1">Multi-pass membrane protein</topology>
    </subcellularLocation>
</comment>
<dbReference type="Pfam" id="PF02687">
    <property type="entry name" value="FtsX"/>
    <property type="match status" value="2"/>
</dbReference>
<feature type="transmembrane region" description="Helical" evidence="6">
    <location>
        <begin position="378"/>
        <end position="397"/>
    </location>
</feature>
<feature type="domain" description="ABC3 transporter permease C-terminal" evidence="7">
    <location>
        <begin position="234"/>
        <end position="359"/>
    </location>
</feature>
<dbReference type="InterPro" id="IPR025857">
    <property type="entry name" value="MacB_PCD"/>
</dbReference>
<feature type="transmembrane region" description="Helical" evidence="6">
    <location>
        <begin position="403"/>
        <end position="428"/>
    </location>
</feature>
<evidence type="ECO:0000256" key="3">
    <source>
        <dbReference type="ARBA" id="ARBA00022692"/>
    </source>
</evidence>
<reference evidence="9 10" key="1">
    <citation type="submission" date="2023-05" db="EMBL/GenBank/DDBJ databases">
        <title>Pseudodonghicola sp. nov.</title>
        <authorList>
            <person name="Huang J."/>
        </authorList>
    </citation>
    <scope>NUCLEOTIDE SEQUENCE [LARGE SCALE GENOMIC DNA]</scope>
    <source>
        <strain evidence="9 10">IC7</strain>
    </source>
</reference>
<comment type="caution">
    <text evidence="9">The sequence shown here is derived from an EMBL/GenBank/DDBJ whole genome shotgun (WGS) entry which is preliminary data.</text>
</comment>
<feature type="domain" description="ABC3 transporter permease C-terminal" evidence="7">
    <location>
        <begin position="682"/>
        <end position="800"/>
    </location>
</feature>
<evidence type="ECO:0000259" key="8">
    <source>
        <dbReference type="Pfam" id="PF12704"/>
    </source>
</evidence>
<dbReference type="RefSeq" id="WP_284481133.1">
    <property type="nucleotide sequence ID" value="NZ_JASNJD010000007.1"/>
</dbReference>
<name>A0ABT7F153_9RHOB</name>
<feature type="domain" description="MacB-like periplasmic core" evidence="8">
    <location>
        <begin position="454"/>
        <end position="619"/>
    </location>
</feature>
<dbReference type="PANTHER" id="PTHR30287">
    <property type="entry name" value="MEMBRANE COMPONENT OF PREDICTED ABC SUPERFAMILY METABOLITE UPTAKE TRANSPORTER"/>
    <property type="match status" value="1"/>
</dbReference>
<feature type="transmembrane region" description="Helical" evidence="6">
    <location>
        <begin position="330"/>
        <end position="352"/>
    </location>
</feature>
<feature type="transmembrane region" description="Helical" evidence="6">
    <location>
        <begin position="275"/>
        <end position="306"/>
    </location>
</feature>
<dbReference type="Pfam" id="PF12704">
    <property type="entry name" value="MacB_PCD"/>
    <property type="match status" value="1"/>
</dbReference>
<evidence type="ECO:0000313" key="9">
    <source>
        <dbReference type="EMBL" id="MDK3018319.1"/>
    </source>
</evidence>
<organism evidence="9 10">
    <name type="scientific">Pseudodonghicola flavimaris</name>
    <dbReference type="NCBI Taxonomy" id="3050036"/>
    <lineage>
        <taxon>Bacteria</taxon>
        <taxon>Pseudomonadati</taxon>
        <taxon>Pseudomonadota</taxon>
        <taxon>Alphaproteobacteria</taxon>
        <taxon>Rhodobacterales</taxon>
        <taxon>Paracoccaceae</taxon>
        <taxon>Pseudodonghicola</taxon>
    </lineage>
</organism>
<evidence type="ECO:0000256" key="5">
    <source>
        <dbReference type="ARBA" id="ARBA00023136"/>
    </source>
</evidence>
<keyword evidence="3 6" id="KW-0812">Transmembrane</keyword>
<dbReference type="EMBL" id="JASNJD010000007">
    <property type="protein sequence ID" value="MDK3018319.1"/>
    <property type="molecule type" value="Genomic_DNA"/>
</dbReference>
<evidence type="ECO:0000256" key="1">
    <source>
        <dbReference type="ARBA" id="ARBA00004651"/>
    </source>
</evidence>
<feature type="transmembrane region" description="Helical" evidence="6">
    <location>
        <begin position="773"/>
        <end position="792"/>
    </location>
</feature>
<dbReference type="PANTHER" id="PTHR30287:SF2">
    <property type="entry name" value="BLL1001 PROTEIN"/>
    <property type="match status" value="1"/>
</dbReference>
<keyword evidence="2" id="KW-1003">Cell membrane</keyword>
<protein>
    <submittedName>
        <fullName evidence="9">FtsX-like permease family protein</fullName>
    </submittedName>
</protein>
<dbReference type="InterPro" id="IPR003838">
    <property type="entry name" value="ABC3_permease_C"/>
</dbReference>
<evidence type="ECO:0000313" key="10">
    <source>
        <dbReference type="Proteomes" id="UP001243757"/>
    </source>
</evidence>
<keyword evidence="10" id="KW-1185">Reference proteome</keyword>
<evidence type="ECO:0000259" key="7">
    <source>
        <dbReference type="Pfam" id="PF02687"/>
    </source>
</evidence>
<proteinExistence type="predicted"/>
<sequence length="811" mass="85536">MRRAALLALWSHWRRHPLQLATLLAGLALATALWSAVQAINAEARASYARAAAQIGAGGLDRLEAPGGPIPLARYVALRRAGWQLSPVLEGSWRLGERRLRVAGIEPLSHPPLPAFAALAEDATALPQMIAAGGLLLAAPDLAADLATALHEMPGRPQVRASDQVPPGLVLTDIGVAARLLGRPDQIDRMLILPDQPIGLAPLSALAPDLQRLPGRAGSDTARLTDSFHLNLTAFGLLSFAVGLFIVHGTVGLAFEQRRAMIRTLRALGLPMRLLTGLMLAEVMALALLGGLVGLGLGYLVAAALLPDVAATLRGLYGAPVAGGLTLRPAWIGSGLAMALAGTLAASLHALWRAARMPILAAPGLQAWAERAARASRLQALAGLGLIAAGLGALWLIEGLIGGFALLAGLMLGAALLLPPALAALLRLGRRRARGVVAEWLWADMRAQLPGIGLALMALLLALATNIGVGTMVKSFRQTFTGWLDQRLISELYVTATDDDQGAEIARWLAPRVQAVLPIRSVDFTPGGAAAGQTVTVYGVVDDRSYRDHWPLLQTAPRAWDRVMAGEAVFINEQLARRVGIGPGDSLTLAPNWQLPIAGVYSDYGNPTGQAIVAMPSLLAHASAVPNRRFGLRLPAAEVPVLAEALRQRFDLPASALIDNAALKAQSLAIFDKTFVVTGALNLLTLGVAGFAILTSLLTLWSLRLPQIAPVWALGLTRSQLARLEIGRSLLLAALTALLALPLGLLLAWALLAVINVQAFGWQLPMALFPLDWLRLFALALLAAGLAAALPARRLYRLPPSDLLKVFANAR</sequence>
<evidence type="ECO:0000256" key="4">
    <source>
        <dbReference type="ARBA" id="ARBA00022989"/>
    </source>
</evidence>
<evidence type="ECO:0000256" key="6">
    <source>
        <dbReference type="SAM" id="Phobius"/>
    </source>
</evidence>
<keyword evidence="4 6" id="KW-1133">Transmembrane helix</keyword>
<keyword evidence="5 6" id="KW-0472">Membrane</keyword>
<evidence type="ECO:0000256" key="2">
    <source>
        <dbReference type="ARBA" id="ARBA00022475"/>
    </source>
</evidence>
<feature type="transmembrane region" description="Helical" evidence="6">
    <location>
        <begin position="232"/>
        <end position="255"/>
    </location>
</feature>
<feature type="transmembrane region" description="Helical" evidence="6">
    <location>
        <begin position="449"/>
        <end position="469"/>
    </location>
</feature>
<accession>A0ABT7F153</accession>